<reference evidence="1" key="1">
    <citation type="submission" date="2023-06" db="EMBL/GenBank/DDBJ databases">
        <authorList>
            <consortium name="Lawrence Berkeley National Laboratory"/>
            <person name="Ahrendt S."/>
            <person name="Sahu N."/>
            <person name="Indic B."/>
            <person name="Wong-Bajracharya J."/>
            <person name="Merenyi Z."/>
            <person name="Ke H.-M."/>
            <person name="Monk M."/>
            <person name="Kocsube S."/>
            <person name="Drula E."/>
            <person name="Lipzen A."/>
            <person name="Balint B."/>
            <person name="Henrissat B."/>
            <person name="Andreopoulos B."/>
            <person name="Martin F.M."/>
            <person name="Harder C.B."/>
            <person name="Rigling D."/>
            <person name="Ford K.L."/>
            <person name="Foster G.D."/>
            <person name="Pangilinan J."/>
            <person name="Papanicolaou A."/>
            <person name="Barry K."/>
            <person name="LaButti K."/>
            <person name="Viragh M."/>
            <person name="Koriabine M."/>
            <person name="Yan M."/>
            <person name="Riley R."/>
            <person name="Champramary S."/>
            <person name="Plett K.L."/>
            <person name="Tsai I.J."/>
            <person name="Slot J."/>
            <person name="Sipos G."/>
            <person name="Plett J."/>
            <person name="Nagy L.G."/>
            <person name="Grigoriev I.V."/>
        </authorList>
    </citation>
    <scope>NUCLEOTIDE SEQUENCE</scope>
    <source>
        <strain evidence="1">HWK02</strain>
    </source>
</reference>
<keyword evidence="2" id="KW-1185">Reference proteome</keyword>
<dbReference type="AlphaFoldDB" id="A0AA39QAD9"/>
<protein>
    <submittedName>
        <fullName evidence="1">Uncharacterized protein</fullName>
    </submittedName>
</protein>
<dbReference type="Proteomes" id="UP001175228">
    <property type="component" value="Unassembled WGS sequence"/>
</dbReference>
<evidence type="ECO:0000313" key="2">
    <source>
        <dbReference type="Proteomes" id="UP001175228"/>
    </source>
</evidence>
<evidence type="ECO:0000313" key="1">
    <source>
        <dbReference type="EMBL" id="KAK0498500.1"/>
    </source>
</evidence>
<proteinExistence type="predicted"/>
<dbReference type="EMBL" id="JAUEPU010000011">
    <property type="protein sequence ID" value="KAK0498500.1"/>
    <property type="molecule type" value="Genomic_DNA"/>
</dbReference>
<accession>A0AA39QAD9</accession>
<comment type="caution">
    <text evidence="1">The sequence shown here is derived from an EMBL/GenBank/DDBJ whole genome shotgun (WGS) entry which is preliminary data.</text>
</comment>
<sequence length="98" mass="10914">MGSCLLVGAGETGLPLVGPTVTALIRSLCFALPSVANGVLLDYVASCCPCWRTIISLAYLCFFFSFRSQLFTVLVGKHVEQMKPQINWATWWKMRLLR</sequence>
<name>A0AA39QAD9_9AGAR</name>
<organism evidence="1 2">
    <name type="scientific">Armillaria luteobubalina</name>
    <dbReference type="NCBI Taxonomy" id="153913"/>
    <lineage>
        <taxon>Eukaryota</taxon>
        <taxon>Fungi</taxon>
        <taxon>Dikarya</taxon>
        <taxon>Basidiomycota</taxon>
        <taxon>Agaricomycotina</taxon>
        <taxon>Agaricomycetes</taxon>
        <taxon>Agaricomycetidae</taxon>
        <taxon>Agaricales</taxon>
        <taxon>Marasmiineae</taxon>
        <taxon>Physalacriaceae</taxon>
        <taxon>Armillaria</taxon>
    </lineage>
</organism>
<gene>
    <name evidence="1" type="ORF">EDD18DRAFT_91279</name>
</gene>